<proteinExistence type="predicted"/>
<keyword evidence="2" id="KW-1185">Reference proteome</keyword>
<name>A0A4Q2RN66_9ACTN</name>
<reference evidence="1 2" key="1">
    <citation type="submission" date="2019-01" db="EMBL/GenBank/DDBJ databases">
        <title>Novel species of Nocardioides.</title>
        <authorList>
            <person name="Liu Q."/>
            <person name="Xin Y.-H."/>
        </authorList>
    </citation>
    <scope>NUCLEOTIDE SEQUENCE [LARGE SCALE GENOMIC DNA]</scope>
    <source>
        <strain evidence="1 2">CGMCC 4.6882</strain>
    </source>
</reference>
<sequence>MPHLLAAAALVATGLLPLPPLPIPGLPTTDPTTEPTPPAQEVVLSGALDAPDGRLKRGCKDYRYAYSVTTETEDWTFDITMQDSAGKGVNSQSLIGPNDATSGVLQFRLCQRATRPGTFTLAGELTAYEGYSDETSVAVSDAFTLRRTKSRKDR</sequence>
<dbReference type="Proteomes" id="UP000294071">
    <property type="component" value="Unassembled WGS sequence"/>
</dbReference>
<dbReference type="EMBL" id="SDWT01000005">
    <property type="protein sequence ID" value="RYB89988.1"/>
    <property type="molecule type" value="Genomic_DNA"/>
</dbReference>
<gene>
    <name evidence="1" type="ORF">EUA93_20745</name>
</gene>
<accession>A0A4Q2RN66</accession>
<organism evidence="1 2">
    <name type="scientific">Nocardioides oleivorans</name>
    <dbReference type="NCBI Taxonomy" id="273676"/>
    <lineage>
        <taxon>Bacteria</taxon>
        <taxon>Bacillati</taxon>
        <taxon>Actinomycetota</taxon>
        <taxon>Actinomycetes</taxon>
        <taxon>Propionibacteriales</taxon>
        <taxon>Nocardioidaceae</taxon>
        <taxon>Nocardioides</taxon>
    </lineage>
</organism>
<evidence type="ECO:0000313" key="1">
    <source>
        <dbReference type="EMBL" id="RYB89988.1"/>
    </source>
</evidence>
<dbReference type="AlphaFoldDB" id="A0A4Q2RN66"/>
<protein>
    <submittedName>
        <fullName evidence="1">Uncharacterized protein</fullName>
    </submittedName>
</protein>
<dbReference type="RefSeq" id="WP_129402261.1">
    <property type="nucleotide sequence ID" value="NZ_SDWT01000005.1"/>
</dbReference>
<dbReference type="OrthoDB" id="3788785at2"/>
<evidence type="ECO:0000313" key="2">
    <source>
        <dbReference type="Proteomes" id="UP000294071"/>
    </source>
</evidence>
<comment type="caution">
    <text evidence="1">The sequence shown here is derived from an EMBL/GenBank/DDBJ whole genome shotgun (WGS) entry which is preliminary data.</text>
</comment>